<feature type="domain" description="DUF305" evidence="1">
    <location>
        <begin position="81"/>
        <end position="233"/>
    </location>
</feature>
<gene>
    <name evidence="2" type="ORF">MNO81_29210</name>
</gene>
<organism evidence="2 3">
    <name type="scientific">Mycolicibacterium gadium</name>
    <name type="common">Mycobacterium gadium</name>
    <dbReference type="NCBI Taxonomy" id="1794"/>
    <lineage>
        <taxon>Bacteria</taxon>
        <taxon>Bacillati</taxon>
        <taxon>Actinomycetota</taxon>
        <taxon>Actinomycetes</taxon>
        <taxon>Mycobacteriales</taxon>
        <taxon>Mycobacteriaceae</taxon>
        <taxon>Mycolicibacterium</taxon>
    </lineage>
</organism>
<keyword evidence="3" id="KW-1185">Reference proteome</keyword>
<evidence type="ECO:0000313" key="2">
    <source>
        <dbReference type="EMBL" id="MDG5486888.1"/>
    </source>
</evidence>
<dbReference type="PANTHER" id="PTHR36933:SF1">
    <property type="entry name" value="SLL0788 PROTEIN"/>
    <property type="match status" value="1"/>
</dbReference>
<evidence type="ECO:0000259" key="1">
    <source>
        <dbReference type="Pfam" id="PF03713"/>
    </source>
</evidence>
<dbReference type="InterPro" id="IPR012347">
    <property type="entry name" value="Ferritin-like"/>
</dbReference>
<dbReference type="Pfam" id="PF03713">
    <property type="entry name" value="DUF305"/>
    <property type="match status" value="1"/>
</dbReference>
<sequence>MAFGQRGPRTLSSYLREAPDALRTLELTPRIGGKFRRLSVAFGILITITVAGCGVETEGVSAQRPSSTSVVTAEEAHTRFDVLFARDIIDHSAQAIALSNLAIAKDGLAPEIVDIASRITDSSTRRTDELQALLLAWGFAPMSASSAPPAGAQNLPVQPGEHPLATEADFRRLRDAAGAHAAQVYLELMIRQHQFTMSAARDQLQSGSHPAAMAIAQLLVETQEAETSVMEALQR</sequence>
<accession>A0ABT6GZN7</accession>
<protein>
    <submittedName>
        <fullName evidence="2">DUF305 domain-containing protein</fullName>
    </submittedName>
</protein>
<proteinExistence type="predicted"/>
<dbReference type="Gene3D" id="1.20.1260.10">
    <property type="match status" value="1"/>
</dbReference>
<evidence type="ECO:0000313" key="3">
    <source>
        <dbReference type="Proteomes" id="UP001154266"/>
    </source>
</evidence>
<dbReference type="InterPro" id="IPR005183">
    <property type="entry name" value="DUF305_CopM-like"/>
</dbReference>
<name>A0ABT6GZN7_MYCGU</name>
<dbReference type="PANTHER" id="PTHR36933">
    <property type="entry name" value="SLL0788 PROTEIN"/>
    <property type="match status" value="1"/>
</dbReference>
<reference evidence="2" key="1">
    <citation type="journal article" date="2023" name="Environ. Microbiol.">
        <title>The 2-methylpropene degradation pathway in Mycobacteriaceae family strains.</title>
        <authorList>
            <person name="Helbich S."/>
            <person name="Barrantes I."/>
            <person name="Dos Anjos Borges L.G."/>
            <person name="Pieper D.H."/>
            <person name="Vainshtein Y."/>
            <person name="Sohn K."/>
            <person name="Engesser K.H."/>
        </authorList>
    </citation>
    <scope>NUCLEOTIDE SEQUENCE</scope>
    <source>
        <strain evidence="2">IBE100</strain>
    </source>
</reference>
<dbReference type="EMBL" id="JAKZMO010000048">
    <property type="protein sequence ID" value="MDG5486888.1"/>
    <property type="molecule type" value="Genomic_DNA"/>
</dbReference>
<dbReference type="Proteomes" id="UP001154266">
    <property type="component" value="Unassembled WGS sequence"/>
</dbReference>
<dbReference type="RefSeq" id="WP_083997753.1">
    <property type="nucleotide sequence ID" value="NZ_JAKZMO010000048.1"/>
</dbReference>
<comment type="caution">
    <text evidence="2">The sequence shown here is derived from an EMBL/GenBank/DDBJ whole genome shotgun (WGS) entry which is preliminary data.</text>
</comment>